<feature type="transmembrane region" description="Helical" evidence="1">
    <location>
        <begin position="116"/>
        <end position="136"/>
    </location>
</feature>
<feature type="transmembrane region" description="Helical" evidence="1">
    <location>
        <begin position="35"/>
        <end position="55"/>
    </location>
</feature>
<dbReference type="EMBL" id="AP021889">
    <property type="protein sequence ID" value="BBP46465.1"/>
    <property type="molecule type" value="Genomic_DNA"/>
</dbReference>
<sequence>MKTMHTILGFLGLIPFIGLSALSIANWHAADFMLASYSALIISFLAGALWTWTLVKTQPTWLSVVSNLIMLVSWLLLWLAWHGAGANIFFALAALLITLNLVEYQQLKNEIPSNYLTFRIRLTLIASLSLLSAAVLN</sequence>
<dbReference type="RefSeq" id="WP_173273081.1">
    <property type="nucleotide sequence ID" value="NZ_AP021889.1"/>
</dbReference>
<protein>
    <recommendedName>
        <fullName evidence="4">DUF3429 domain-containing protein</fullName>
    </recommendedName>
</protein>
<dbReference type="KEGG" id="tse:THMIRHAS_18380"/>
<organism evidence="2 3">
    <name type="scientific">Thiosulfatimonas sediminis</name>
    <dbReference type="NCBI Taxonomy" id="2675054"/>
    <lineage>
        <taxon>Bacteria</taxon>
        <taxon>Pseudomonadati</taxon>
        <taxon>Pseudomonadota</taxon>
        <taxon>Gammaproteobacteria</taxon>
        <taxon>Thiotrichales</taxon>
        <taxon>Piscirickettsiaceae</taxon>
        <taxon>Thiosulfatimonas</taxon>
    </lineage>
</organism>
<reference evidence="3" key="1">
    <citation type="submission" date="2019-11" db="EMBL/GenBank/DDBJ databases">
        <title>Isolation and characterization of two novel species in the genus Thiomicrorhabdus.</title>
        <authorList>
            <person name="Mochizuki J."/>
            <person name="Kojima H."/>
            <person name="Fukui M."/>
        </authorList>
    </citation>
    <scope>NUCLEOTIDE SEQUENCE [LARGE SCALE GENOMIC DNA]</scope>
    <source>
        <strain evidence="3">aks77</strain>
    </source>
</reference>
<gene>
    <name evidence="2" type="ORF">THMIRHAS_18380</name>
</gene>
<keyword evidence="1" id="KW-1133">Transmembrane helix</keyword>
<dbReference type="Proteomes" id="UP000501726">
    <property type="component" value="Chromosome"/>
</dbReference>
<evidence type="ECO:0000313" key="2">
    <source>
        <dbReference type="EMBL" id="BBP46465.1"/>
    </source>
</evidence>
<dbReference type="InterPro" id="IPR021836">
    <property type="entry name" value="DUF3429"/>
</dbReference>
<feature type="transmembrane region" description="Helical" evidence="1">
    <location>
        <begin position="87"/>
        <end position="104"/>
    </location>
</feature>
<keyword evidence="1" id="KW-0812">Transmembrane</keyword>
<keyword evidence="1" id="KW-0472">Membrane</keyword>
<evidence type="ECO:0008006" key="4">
    <source>
        <dbReference type="Google" id="ProtNLM"/>
    </source>
</evidence>
<evidence type="ECO:0000313" key="3">
    <source>
        <dbReference type="Proteomes" id="UP000501726"/>
    </source>
</evidence>
<keyword evidence="3" id="KW-1185">Reference proteome</keyword>
<dbReference type="AlphaFoldDB" id="A0A6F8PWG9"/>
<evidence type="ECO:0000256" key="1">
    <source>
        <dbReference type="SAM" id="Phobius"/>
    </source>
</evidence>
<proteinExistence type="predicted"/>
<name>A0A6F8PWG9_9GAMM</name>
<feature type="transmembrane region" description="Helical" evidence="1">
    <location>
        <begin position="62"/>
        <end position="81"/>
    </location>
</feature>
<accession>A0A6F8PWG9</accession>
<dbReference type="Pfam" id="PF11911">
    <property type="entry name" value="DUF3429"/>
    <property type="match status" value="1"/>
</dbReference>